<dbReference type="InterPro" id="IPR044730">
    <property type="entry name" value="RNase_H-like_dom_plant"/>
</dbReference>
<accession>A0A833RKJ4</accession>
<dbReference type="InterPro" id="IPR012337">
    <property type="entry name" value="RNaseH-like_sf"/>
</dbReference>
<keyword evidence="2" id="KW-0548">Nucleotidyltransferase</keyword>
<dbReference type="InterPro" id="IPR036397">
    <property type="entry name" value="RNaseH_sf"/>
</dbReference>
<dbReference type="Gene3D" id="3.30.420.10">
    <property type="entry name" value="Ribonuclease H-like superfamily/Ribonuclease H"/>
    <property type="match status" value="1"/>
</dbReference>
<name>A0A833RKJ4_9POAL</name>
<dbReference type="InterPro" id="IPR053151">
    <property type="entry name" value="RNase_H-like"/>
</dbReference>
<evidence type="ECO:0000259" key="1">
    <source>
        <dbReference type="Pfam" id="PF13456"/>
    </source>
</evidence>
<dbReference type="GO" id="GO:0003676">
    <property type="term" value="F:nucleic acid binding"/>
    <property type="evidence" value="ECO:0007669"/>
    <property type="project" value="InterPro"/>
</dbReference>
<dbReference type="GO" id="GO:0003964">
    <property type="term" value="F:RNA-directed DNA polymerase activity"/>
    <property type="evidence" value="ECO:0007669"/>
    <property type="project" value="UniProtKB-KW"/>
</dbReference>
<dbReference type="Pfam" id="PF13456">
    <property type="entry name" value="RVT_3"/>
    <property type="match status" value="1"/>
</dbReference>
<dbReference type="PANTHER" id="PTHR47723:SF19">
    <property type="entry name" value="POLYNUCLEOTIDYL TRANSFERASE, RIBONUCLEASE H-LIKE SUPERFAMILY PROTEIN"/>
    <property type="match status" value="1"/>
</dbReference>
<dbReference type="GO" id="GO:0004523">
    <property type="term" value="F:RNA-DNA hybrid ribonuclease activity"/>
    <property type="evidence" value="ECO:0007669"/>
    <property type="project" value="InterPro"/>
</dbReference>
<dbReference type="InterPro" id="IPR002156">
    <property type="entry name" value="RNaseH_domain"/>
</dbReference>
<keyword evidence="3" id="KW-1185">Reference proteome</keyword>
<feature type="domain" description="RNase H type-1" evidence="1">
    <location>
        <begin position="37"/>
        <end position="159"/>
    </location>
</feature>
<keyword evidence="2" id="KW-0808">Transferase</keyword>
<dbReference type="PANTHER" id="PTHR47723">
    <property type="entry name" value="OS05G0353850 PROTEIN"/>
    <property type="match status" value="1"/>
</dbReference>
<keyword evidence="2" id="KW-0695">RNA-directed DNA polymerase</keyword>
<sequence>MQLAQPPSNMPHTPTLQNQMPLFYTQHSTNTYIDCWTDGSFQGPSHGGLGYVIKTGTTLLCSGSKPADAISAFHAEALAMLYGMTKVLYLGTQACIFHTDSMELLQSLFTPHASLISCRHRRAWSVIMQIRDLISQHPQFAFTHTNRGFNYEADHLARTARVQRACYESTL</sequence>
<proteinExistence type="predicted"/>
<reference evidence="2" key="1">
    <citation type="submission" date="2020-01" db="EMBL/GenBank/DDBJ databases">
        <title>Genome sequence of Kobresia littledalei, the first chromosome-level genome in the family Cyperaceae.</title>
        <authorList>
            <person name="Qu G."/>
        </authorList>
    </citation>
    <scope>NUCLEOTIDE SEQUENCE</scope>
    <source>
        <strain evidence="2">C.B.Clarke</strain>
        <tissue evidence="2">Leaf</tissue>
    </source>
</reference>
<dbReference type="CDD" id="cd06222">
    <property type="entry name" value="RNase_H_like"/>
    <property type="match status" value="1"/>
</dbReference>
<evidence type="ECO:0000313" key="3">
    <source>
        <dbReference type="Proteomes" id="UP000623129"/>
    </source>
</evidence>
<gene>
    <name evidence="2" type="ORF">FCM35_KLT18123</name>
</gene>
<protein>
    <submittedName>
        <fullName evidence="2">Reverse transcriptase-like protein</fullName>
    </submittedName>
</protein>
<organism evidence="2 3">
    <name type="scientific">Carex littledalei</name>
    <dbReference type="NCBI Taxonomy" id="544730"/>
    <lineage>
        <taxon>Eukaryota</taxon>
        <taxon>Viridiplantae</taxon>
        <taxon>Streptophyta</taxon>
        <taxon>Embryophyta</taxon>
        <taxon>Tracheophyta</taxon>
        <taxon>Spermatophyta</taxon>
        <taxon>Magnoliopsida</taxon>
        <taxon>Liliopsida</taxon>
        <taxon>Poales</taxon>
        <taxon>Cyperaceae</taxon>
        <taxon>Cyperoideae</taxon>
        <taxon>Cariceae</taxon>
        <taxon>Carex</taxon>
        <taxon>Carex subgen. Euthyceras</taxon>
    </lineage>
</organism>
<dbReference type="EMBL" id="SWLB01000006">
    <property type="protein sequence ID" value="KAF3337536.1"/>
    <property type="molecule type" value="Genomic_DNA"/>
</dbReference>
<dbReference type="SUPFAM" id="SSF53098">
    <property type="entry name" value="Ribonuclease H-like"/>
    <property type="match status" value="1"/>
</dbReference>
<dbReference type="AlphaFoldDB" id="A0A833RKJ4"/>
<dbReference type="Proteomes" id="UP000623129">
    <property type="component" value="Unassembled WGS sequence"/>
</dbReference>
<evidence type="ECO:0000313" key="2">
    <source>
        <dbReference type="EMBL" id="KAF3337536.1"/>
    </source>
</evidence>
<comment type="caution">
    <text evidence="2">The sequence shown here is derived from an EMBL/GenBank/DDBJ whole genome shotgun (WGS) entry which is preliminary data.</text>
</comment>